<dbReference type="RefSeq" id="WP_304994125.1">
    <property type="nucleotide sequence ID" value="NZ_CP101717.1"/>
</dbReference>
<evidence type="ECO:0000313" key="1">
    <source>
        <dbReference type="EMBL" id="WLD56841.1"/>
    </source>
</evidence>
<sequence>MLPNLILNDAAVSDNYTVVSPDDAVPAAGDVILPLALWAEQGADLRASGRKVGVWLASDQLAEDLSDSVKSADVIAIEFPKFADGRGFSTAYLVRNRLGYTGELRAIGDFLLDQLFFLRRVGFNAFRIPEDKCIEKGLELLNPINVRYQASTDGVGIRLA</sequence>
<name>A0AB38YBU9_9GAMM</name>
<dbReference type="AlphaFoldDB" id="A0AB38YBU9"/>
<dbReference type="Pfam" id="PF06073">
    <property type="entry name" value="DUF934"/>
    <property type="match status" value="1"/>
</dbReference>
<dbReference type="InterPro" id="IPR008318">
    <property type="entry name" value="UCP030820"/>
</dbReference>
<protein>
    <submittedName>
        <fullName evidence="1">DUF934 domain-containing protein</fullName>
    </submittedName>
</protein>
<proteinExistence type="predicted"/>
<dbReference type="EMBL" id="CP101717">
    <property type="protein sequence ID" value="WLD56841.1"/>
    <property type="molecule type" value="Genomic_DNA"/>
</dbReference>
<gene>
    <name evidence="1" type="ORF">NFC81_08870</name>
</gene>
<dbReference type="PIRSF" id="PIRSF030820">
    <property type="entry name" value="UCP030820"/>
    <property type="match status" value="1"/>
</dbReference>
<reference evidence="1" key="1">
    <citation type="submission" date="2022-07" db="EMBL/GenBank/DDBJ databases">
        <title>Complete genome sequence of Salinispirillum sp. LH10-3-1 capable of multiple carbohydrate inversion isolated from a soda lake.</title>
        <authorList>
            <person name="Liu J."/>
            <person name="Zhai Y."/>
            <person name="Zhang H."/>
            <person name="Yang H."/>
            <person name="Qu J."/>
            <person name="Li J."/>
        </authorList>
    </citation>
    <scope>NUCLEOTIDE SEQUENCE</scope>
    <source>
        <strain evidence="1">LH 10-3-1</strain>
    </source>
</reference>
<accession>A0AB38YBU9</accession>
<organism evidence="1">
    <name type="scientific">Salinispirillum sp. LH 10-3-1</name>
    <dbReference type="NCBI Taxonomy" id="2952525"/>
    <lineage>
        <taxon>Bacteria</taxon>
        <taxon>Pseudomonadati</taxon>
        <taxon>Pseudomonadota</taxon>
        <taxon>Gammaproteobacteria</taxon>
        <taxon>Oceanospirillales</taxon>
        <taxon>Saccharospirillaceae</taxon>
        <taxon>Salinispirillum</taxon>
    </lineage>
</organism>